<gene>
    <name evidence="1" type="ORF">POL58_50155</name>
</gene>
<reference evidence="1 2" key="1">
    <citation type="submission" date="2022-11" db="EMBL/GenBank/DDBJ databases">
        <title>Minimal conservation of predation-associated metabolite biosynthetic gene clusters underscores biosynthetic potential of Myxococcota including descriptions for ten novel species: Archangium lansinium sp. nov., Myxococcus landrumus sp. nov., Nannocystis bai.</title>
        <authorList>
            <person name="Ahearne A."/>
            <person name="Stevens C."/>
            <person name="Dowd S."/>
        </authorList>
    </citation>
    <scope>NUCLEOTIDE SEQUENCE [LARGE SCALE GENOMIC DNA]</scope>
    <source>
        <strain evidence="1 2">NCELM</strain>
    </source>
</reference>
<protein>
    <submittedName>
        <fullName evidence="1">Uncharacterized protein</fullName>
    </submittedName>
</protein>
<accession>A0ABT5BPA3</accession>
<evidence type="ECO:0000313" key="1">
    <source>
        <dbReference type="EMBL" id="MDC0675995.1"/>
    </source>
</evidence>
<comment type="caution">
    <text evidence="1">The sequence shown here is derived from an EMBL/GenBank/DDBJ whole genome shotgun (WGS) entry which is preliminary data.</text>
</comment>
<proteinExistence type="predicted"/>
<name>A0ABT5BPA3_9BACT</name>
<dbReference type="RefSeq" id="WP_272011692.1">
    <property type="nucleotide sequence ID" value="NZ_JAQNDN010000028.1"/>
</dbReference>
<dbReference type="EMBL" id="JAQNDN010000028">
    <property type="protein sequence ID" value="MDC0675995.1"/>
    <property type="molecule type" value="Genomic_DNA"/>
</dbReference>
<organism evidence="1 2">
    <name type="scientific">Nannocystis radixulma</name>
    <dbReference type="NCBI Taxonomy" id="2995305"/>
    <lineage>
        <taxon>Bacteria</taxon>
        <taxon>Pseudomonadati</taxon>
        <taxon>Myxococcota</taxon>
        <taxon>Polyangia</taxon>
        <taxon>Nannocystales</taxon>
        <taxon>Nannocystaceae</taxon>
        <taxon>Nannocystis</taxon>
    </lineage>
</organism>
<sequence>MTARSDWFHDARANLDSLREALDELENRWGFALDDDPIDDEEDDEDAYDYDQFSTDIETALDTLADELAQRQATPNVEEPTIDELLARYVTDGLVSPEQVKVAARLVDALGSRGSRGDRTSELLMGPSYEQLLSVVDALERIIDSIADGEEEPGDAVE</sequence>
<evidence type="ECO:0000313" key="2">
    <source>
        <dbReference type="Proteomes" id="UP001217838"/>
    </source>
</evidence>
<keyword evidence="2" id="KW-1185">Reference proteome</keyword>
<dbReference type="Proteomes" id="UP001217838">
    <property type="component" value="Unassembled WGS sequence"/>
</dbReference>